<organism evidence="1 2">
    <name type="scientific">Cryptotermes secundus</name>
    <dbReference type="NCBI Taxonomy" id="105785"/>
    <lineage>
        <taxon>Eukaryota</taxon>
        <taxon>Metazoa</taxon>
        <taxon>Ecdysozoa</taxon>
        <taxon>Arthropoda</taxon>
        <taxon>Hexapoda</taxon>
        <taxon>Insecta</taxon>
        <taxon>Pterygota</taxon>
        <taxon>Neoptera</taxon>
        <taxon>Polyneoptera</taxon>
        <taxon>Dictyoptera</taxon>
        <taxon>Blattodea</taxon>
        <taxon>Blattoidea</taxon>
        <taxon>Termitoidae</taxon>
        <taxon>Kalotermitidae</taxon>
        <taxon>Cryptotermitinae</taxon>
        <taxon>Cryptotermes</taxon>
    </lineage>
</organism>
<dbReference type="EMBL" id="NEVH01003497">
    <property type="protein sequence ID" value="PNF40676.1"/>
    <property type="molecule type" value="Genomic_DNA"/>
</dbReference>
<dbReference type="STRING" id="105785.A0A2J7RIM5"/>
<dbReference type="AlphaFoldDB" id="A0A2J7RIM5"/>
<dbReference type="InParanoid" id="A0A2J7RIM5"/>
<evidence type="ECO:0008006" key="3">
    <source>
        <dbReference type="Google" id="ProtNLM"/>
    </source>
</evidence>
<protein>
    <recommendedName>
        <fullName evidence="3">Retrotransposon gag domain-containing protein</fullName>
    </recommendedName>
</protein>
<dbReference type="Proteomes" id="UP000235965">
    <property type="component" value="Unassembled WGS sequence"/>
</dbReference>
<comment type="caution">
    <text evidence="1">The sequence shown here is derived from an EMBL/GenBank/DDBJ whole genome shotgun (WGS) entry which is preliminary data.</text>
</comment>
<keyword evidence="2" id="KW-1185">Reference proteome</keyword>
<evidence type="ECO:0000313" key="1">
    <source>
        <dbReference type="EMBL" id="PNF40676.1"/>
    </source>
</evidence>
<dbReference type="OrthoDB" id="6775742at2759"/>
<proteinExistence type="predicted"/>
<evidence type="ECO:0000313" key="2">
    <source>
        <dbReference type="Proteomes" id="UP000235965"/>
    </source>
</evidence>
<sequence>MAEEYVSVSEALKLVTPFAGNKRETLTFISNVNTAFDVINPIHSDRLYKFILKRISGEPSIAIAHRNLDRWEALREFLRNTYVEERTLDFHANRLFRVRQEKSENISEWIQKIQVLGSKFREAALKDCMPVERAGILTLSDRLINICFIQGLYSDRIQTFVRSRNQDDFAQIAETALEEESAIFSKNETYKGPENFSVQCTNCKRTRAYK</sequence>
<accession>A0A2J7RIM5</accession>
<reference evidence="1 2" key="1">
    <citation type="submission" date="2017-12" db="EMBL/GenBank/DDBJ databases">
        <title>Hemimetabolous genomes reveal molecular basis of termite eusociality.</title>
        <authorList>
            <person name="Harrison M.C."/>
            <person name="Jongepier E."/>
            <person name="Robertson H.M."/>
            <person name="Arning N."/>
            <person name="Bitard-Feildel T."/>
            <person name="Chao H."/>
            <person name="Childers C.P."/>
            <person name="Dinh H."/>
            <person name="Doddapaneni H."/>
            <person name="Dugan S."/>
            <person name="Gowin J."/>
            <person name="Greiner C."/>
            <person name="Han Y."/>
            <person name="Hu H."/>
            <person name="Hughes D.S.T."/>
            <person name="Huylmans A.-K."/>
            <person name="Kemena C."/>
            <person name="Kremer L.P.M."/>
            <person name="Lee S.L."/>
            <person name="Lopez-Ezquerra A."/>
            <person name="Mallet L."/>
            <person name="Monroy-Kuhn J.M."/>
            <person name="Moser A."/>
            <person name="Murali S.C."/>
            <person name="Muzny D.M."/>
            <person name="Otani S."/>
            <person name="Piulachs M.-D."/>
            <person name="Poelchau M."/>
            <person name="Qu J."/>
            <person name="Schaub F."/>
            <person name="Wada-Katsumata A."/>
            <person name="Worley K.C."/>
            <person name="Xie Q."/>
            <person name="Ylla G."/>
            <person name="Poulsen M."/>
            <person name="Gibbs R.A."/>
            <person name="Schal C."/>
            <person name="Richards S."/>
            <person name="Belles X."/>
            <person name="Korb J."/>
            <person name="Bornberg-Bauer E."/>
        </authorList>
    </citation>
    <scope>NUCLEOTIDE SEQUENCE [LARGE SCALE GENOMIC DNA]</scope>
    <source>
        <tissue evidence="1">Whole body</tissue>
    </source>
</reference>
<name>A0A2J7RIM5_9NEOP</name>
<gene>
    <name evidence="1" type="ORF">B7P43_G03793</name>
</gene>